<name>U5MR52_CLOSA</name>
<evidence type="ECO:0000313" key="1">
    <source>
        <dbReference type="EMBL" id="AGX42978.1"/>
    </source>
</evidence>
<proteinExistence type="predicted"/>
<gene>
    <name evidence="1" type="ORF">CLSA_c19940</name>
</gene>
<keyword evidence="2" id="KW-1185">Reference proteome</keyword>
<dbReference type="AlphaFoldDB" id="U5MR52"/>
<protein>
    <submittedName>
        <fullName evidence="1">Uncharacterized protein</fullName>
    </submittedName>
</protein>
<dbReference type="EMBL" id="CP006721">
    <property type="protein sequence ID" value="AGX42978.1"/>
    <property type="molecule type" value="Genomic_DNA"/>
</dbReference>
<reference evidence="1 2" key="1">
    <citation type="journal article" date="2013" name="Genome Announc.">
        <title>Complete Genome Sequence of the Solvent Producer Clostridium saccharobutylicum NCP262 (DSM 13864).</title>
        <authorList>
            <person name="Poehlein A."/>
            <person name="Hartwich K."/>
            <person name="Krabben P."/>
            <person name="Ehrenreich A."/>
            <person name="Liebl W."/>
            <person name="Durre P."/>
            <person name="Gottschalk G."/>
            <person name="Daniel R."/>
        </authorList>
    </citation>
    <scope>NUCLEOTIDE SEQUENCE [LARGE SCALE GENOMIC DNA]</scope>
    <source>
        <strain evidence="1">DSM 13864</strain>
    </source>
</reference>
<sequence length="40" mass="4778">MTYLLWLKINIICFEIIELAKRLGVAKRLKINIICFEIIK</sequence>
<accession>U5MR52</accession>
<dbReference type="HOGENOM" id="CLU_3287560_0_0_9"/>
<evidence type="ECO:0000313" key="2">
    <source>
        <dbReference type="Proteomes" id="UP000017118"/>
    </source>
</evidence>
<dbReference type="KEGG" id="csb:CLSA_c19940"/>
<dbReference type="Proteomes" id="UP000017118">
    <property type="component" value="Chromosome"/>
</dbReference>
<organism evidence="1 2">
    <name type="scientific">Clostridium saccharobutylicum DSM 13864</name>
    <dbReference type="NCBI Taxonomy" id="1345695"/>
    <lineage>
        <taxon>Bacteria</taxon>
        <taxon>Bacillati</taxon>
        <taxon>Bacillota</taxon>
        <taxon>Clostridia</taxon>
        <taxon>Eubacteriales</taxon>
        <taxon>Clostridiaceae</taxon>
        <taxon>Clostridium</taxon>
    </lineage>
</organism>